<dbReference type="PANTHER" id="PTHR47307">
    <property type="entry name" value="GLUTATHIONE-REGULATED POTASSIUM-EFFLUX SYSTEM ANCILLARY PROTEIN KEFG"/>
    <property type="match status" value="1"/>
</dbReference>
<dbReference type="EMBL" id="JAAAWP010000001">
    <property type="protein sequence ID" value="NDW20351.1"/>
    <property type="molecule type" value="Genomic_DNA"/>
</dbReference>
<dbReference type="Proteomes" id="UP000478837">
    <property type="component" value="Unassembled WGS sequence"/>
</dbReference>
<gene>
    <name evidence="3" type="ORF">GTW09_02240</name>
</gene>
<sequence length="220" mass="25037">MESSQTLTSSIANKDKRILVLFAHPVPQQSEVNIFLFNDAKNVSNVTAIDLYAHYPDFNIDVIREQQRLVSHDVIIFQFPLYWYSTPSILKEYQDLVLEYGFAYGKGGSALKGKQFFCAISAGGKEEAYQSDGFNHFTIRQLLQPLEQMASITTMTYLAPFALFGSRSASREQRIEKHRSKWRSLLNALATGQFDIERARSIENLADLDILEEPAENQSK</sequence>
<proteinExistence type="predicted"/>
<dbReference type="PANTHER" id="PTHR47307:SF1">
    <property type="entry name" value="GLUTATHIONE-REGULATED POTASSIUM-EFFLUX SYSTEM ANCILLARY PROTEIN KEFG"/>
    <property type="match status" value="1"/>
</dbReference>
<name>A0A6L9MR66_9ALTE</name>
<dbReference type="InterPro" id="IPR029039">
    <property type="entry name" value="Flavoprotein-like_sf"/>
</dbReference>
<evidence type="ECO:0000313" key="4">
    <source>
        <dbReference type="Proteomes" id="UP000478837"/>
    </source>
</evidence>
<dbReference type="AlphaFoldDB" id="A0A6L9MR66"/>
<protein>
    <submittedName>
        <fullName evidence="3">Flavodoxin family protein</fullName>
    </submittedName>
</protein>
<organism evidence="3 4">
    <name type="scientific">Alteromonas hispanica</name>
    <dbReference type="NCBI Taxonomy" id="315421"/>
    <lineage>
        <taxon>Bacteria</taxon>
        <taxon>Pseudomonadati</taxon>
        <taxon>Pseudomonadota</taxon>
        <taxon>Gammaproteobacteria</taxon>
        <taxon>Alteromonadales</taxon>
        <taxon>Alteromonadaceae</taxon>
        <taxon>Alteromonas/Salinimonas group</taxon>
        <taxon>Alteromonas</taxon>
    </lineage>
</organism>
<comment type="caution">
    <text evidence="3">The sequence shown here is derived from an EMBL/GenBank/DDBJ whole genome shotgun (WGS) entry which is preliminary data.</text>
</comment>
<dbReference type="GO" id="GO:0009055">
    <property type="term" value="F:electron transfer activity"/>
    <property type="evidence" value="ECO:0007669"/>
    <property type="project" value="TreeGrafter"/>
</dbReference>
<accession>A0A6L9MR66</accession>
<dbReference type="GO" id="GO:0003955">
    <property type="term" value="F:NAD(P)H dehydrogenase (quinone) activity"/>
    <property type="evidence" value="ECO:0007669"/>
    <property type="project" value="TreeGrafter"/>
</dbReference>
<keyword evidence="1" id="KW-0560">Oxidoreductase</keyword>
<feature type="domain" description="Flavodoxin-like fold" evidence="2">
    <location>
        <begin position="16"/>
        <end position="185"/>
    </location>
</feature>
<dbReference type="GO" id="GO:0010181">
    <property type="term" value="F:FMN binding"/>
    <property type="evidence" value="ECO:0007669"/>
    <property type="project" value="TreeGrafter"/>
</dbReference>
<dbReference type="RefSeq" id="WP_163109962.1">
    <property type="nucleotide sequence ID" value="NZ_JAAAWP010000001.1"/>
</dbReference>
<dbReference type="SUPFAM" id="SSF52218">
    <property type="entry name" value="Flavoproteins"/>
    <property type="match status" value="1"/>
</dbReference>
<keyword evidence="4" id="KW-1185">Reference proteome</keyword>
<dbReference type="InterPro" id="IPR046980">
    <property type="entry name" value="KefG/KefF"/>
</dbReference>
<reference evidence="3 4" key="1">
    <citation type="submission" date="2020-01" db="EMBL/GenBank/DDBJ databases">
        <title>Genomes of bacteria type strains.</title>
        <authorList>
            <person name="Chen J."/>
            <person name="Zhu S."/>
            <person name="Yang J."/>
        </authorList>
    </citation>
    <scope>NUCLEOTIDE SEQUENCE [LARGE SCALE GENOMIC DNA]</scope>
    <source>
        <strain evidence="3 4">LMG 22958</strain>
    </source>
</reference>
<evidence type="ECO:0000313" key="3">
    <source>
        <dbReference type="EMBL" id="NDW20351.1"/>
    </source>
</evidence>
<dbReference type="InterPro" id="IPR003680">
    <property type="entry name" value="Flavodoxin_fold"/>
</dbReference>
<dbReference type="Pfam" id="PF02525">
    <property type="entry name" value="Flavodoxin_2"/>
    <property type="match status" value="1"/>
</dbReference>
<dbReference type="Gene3D" id="3.40.50.360">
    <property type="match status" value="1"/>
</dbReference>
<evidence type="ECO:0000256" key="1">
    <source>
        <dbReference type="ARBA" id="ARBA00023002"/>
    </source>
</evidence>
<evidence type="ECO:0000259" key="2">
    <source>
        <dbReference type="Pfam" id="PF02525"/>
    </source>
</evidence>